<dbReference type="InterPro" id="IPR000560">
    <property type="entry name" value="His_Pase_clade-2"/>
</dbReference>
<comment type="caution">
    <text evidence="14">The sequence shown here is derived from an EMBL/GenBank/DDBJ whole genome shotgun (WGS) entry which is preliminary data.</text>
</comment>
<evidence type="ECO:0000256" key="12">
    <source>
        <dbReference type="ARBA" id="ARBA00043691"/>
    </source>
</evidence>
<comment type="similarity">
    <text evidence="2">Belongs to the histidine acid phosphatase family. MINPP1 subfamily.</text>
</comment>
<evidence type="ECO:0000256" key="11">
    <source>
        <dbReference type="ARBA" id="ARBA00043671"/>
    </source>
</evidence>
<evidence type="ECO:0000256" key="13">
    <source>
        <dbReference type="ARBA" id="ARBA00043832"/>
    </source>
</evidence>
<comment type="catalytic activity">
    <reaction evidence="12">
        <text>1D-myo-inositol hexakisphosphate + H2O = 1D-myo-inositol 1,2,4,5,6-pentakisphosphate + phosphate</text>
        <dbReference type="Rhea" id="RHEA:16989"/>
        <dbReference type="ChEBI" id="CHEBI:15377"/>
        <dbReference type="ChEBI" id="CHEBI:43474"/>
        <dbReference type="ChEBI" id="CHEBI:57798"/>
        <dbReference type="ChEBI" id="CHEBI:58130"/>
        <dbReference type="EC" id="3.1.3.62"/>
    </reaction>
    <physiologicalReaction direction="left-to-right" evidence="12">
        <dbReference type="Rhea" id="RHEA:16990"/>
    </physiologicalReaction>
</comment>
<evidence type="ECO:0000256" key="8">
    <source>
        <dbReference type="ARBA" id="ARBA00023136"/>
    </source>
</evidence>
<keyword evidence="8" id="KW-0472">Membrane</keyword>
<keyword evidence="6" id="KW-0732">Signal</keyword>
<dbReference type="PANTHER" id="PTHR20963:SF8">
    <property type="entry name" value="MULTIPLE INOSITOL POLYPHOSPHATE PHOSPHATASE 1"/>
    <property type="match status" value="1"/>
</dbReference>
<proteinExistence type="inferred from homology"/>
<comment type="subcellular location">
    <subcellularLocation>
        <location evidence="1">Membrane</location>
    </subcellularLocation>
</comment>
<dbReference type="SUPFAM" id="SSF53254">
    <property type="entry name" value="Phosphoglycerate mutase-like"/>
    <property type="match status" value="1"/>
</dbReference>
<dbReference type="OrthoDB" id="6509975at2759"/>
<evidence type="ECO:0000256" key="7">
    <source>
        <dbReference type="ARBA" id="ARBA00022801"/>
    </source>
</evidence>
<comment type="catalytic activity">
    <reaction evidence="10">
        <text>1D-myo-inositol 1,2,5,6-tetrakisphosphate + H2O = 1D-myo-inositol 1,2,6-trisphosphate + phosphate</text>
        <dbReference type="Rhea" id="RHEA:77119"/>
        <dbReference type="ChEBI" id="CHEBI:15377"/>
        <dbReference type="ChEBI" id="CHEBI:43474"/>
        <dbReference type="ChEBI" id="CHEBI:195535"/>
        <dbReference type="ChEBI" id="CHEBI:195537"/>
        <dbReference type="EC" id="3.1.3.62"/>
    </reaction>
    <physiologicalReaction direction="left-to-right" evidence="10">
        <dbReference type="Rhea" id="RHEA:77120"/>
    </physiologicalReaction>
</comment>
<dbReference type="GO" id="GO:0003993">
    <property type="term" value="F:acid phosphatase activity"/>
    <property type="evidence" value="ECO:0007669"/>
    <property type="project" value="TreeGrafter"/>
</dbReference>
<dbReference type="CDD" id="cd07061">
    <property type="entry name" value="HP_HAP_like"/>
    <property type="match status" value="1"/>
</dbReference>
<organism evidence="14 15">
    <name type="scientific">Bugula neritina</name>
    <name type="common">Brown bryozoan</name>
    <name type="synonym">Sertularia neritina</name>
    <dbReference type="NCBI Taxonomy" id="10212"/>
    <lineage>
        <taxon>Eukaryota</taxon>
        <taxon>Metazoa</taxon>
        <taxon>Spiralia</taxon>
        <taxon>Lophotrochozoa</taxon>
        <taxon>Bryozoa</taxon>
        <taxon>Gymnolaemata</taxon>
        <taxon>Cheilostomatida</taxon>
        <taxon>Flustrina</taxon>
        <taxon>Buguloidea</taxon>
        <taxon>Bugulidae</taxon>
        <taxon>Bugula</taxon>
    </lineage>
</organism>
<evidence type="ECO:0000256" key="1">
    <source>
        <dbReference type="ARBA" id="ARBA00004370"/>
    </source>
</evidence>
<dbReference type="InterPro" id="IPR029033">
    <property type="entry name" value="His_PPase_superfam"/>
</dbReference>
<dbReference type="AlphaFoldDB" id="A0A7J7JIL1"/>
<comment type="catalytic activity">
    <reaction evidence="11">
        <text>1D-myo-inositol 1,2,4,5,6-pentakisphosphate + H2O = 1D-myo-inositol 1,2,5,6-tetrakisphosphate + phosphate</text>
        <dbReference type="Rhea" id="RHEA:77115"/>
        <dbReference type="ChEBI" id="CHEBI:15377"/>
        <dbReference type="ChEBI" id="CHEBI:43474"/>
        <dbReference type="ChEBI" id="CHEBI:57798"/>
        <dbReference type="ChEBI" id="CHEBI:195535"/>
        <dbReference type="EC" id="3.1.3.62"/>
    </reaction>
    <physiologicalReaction direction="left-to-right" evidence="11">
        <dbReference type="Rhea" id="RHEA:77116"/>
    </physiologicalReaction>
</comment>
<protein>
    <recommendedName>
        <fullName evidence="5">Multiple inositol polyphosphate phosphatase 1</fullName>
        <ecNumber evidence="4">3.1.3.62</ecNumber>
        <ecNumber evidence="3">3.1.3.80</ecNumber>
    </recommendedName>
    <alternativeName>
        <fullName evidence="9">2,3-bisphosphoglycerate 3-phosphatase</fullName>
    </alternativeName>
</protein>
<dbReference type="EC" id="3.1.3.62" evidence="4"/>
<evidence type="ECO:0000256" key="9">
    <source>
        <dbReference type="ARBA" id="ARBA00031642"/>
    </source>
</evidence>
<dbReference type="GO" id="GO:0052745">
    <property type="term" value="F:inositol phosphate phosphatase activity"/>
    <property type="evidence" value="ECO:0007669"/>
    <property type="project" value="TreeGrafter"/>
</dbReference>
<keyword evidence="7" id="KW-0378">Hydrolase</keyword>
<evidence type="ECO:0000256" key="10">
    <source>
        <dbReference type="ARBA" id="ARBA00043668"/>
    </source>
</evidence>
<evidence type="ECO:0000313" key="15">
    <source>
        <dbReference type="Proteomes" id="UP000593567"/>
    </source>
</evidence>
<evidence type="ECO:0000313" key="14">
    <source>
        <dbReference type="EMBL" id="KAF6025945.1"/>
    </source>
</evidence>
<gene>
    <name evidence="14" type="ORF">EB796_015749</name>
</gene>
<sequence length="288" mass="33630">MEFRNDLMRFYEICSSYAYSEVNDYRRDQSMVEVTTFYSGPEALAVTKRVNSRLNISENENSFTTEEVRIMWVLCGFEKALLGPGYDSPWCHLLTTEDSQVLEYAQDLKAYWKKGYGYTINYEQSCPLLTDIFTNFQEIISNSSAPAVSLYFGHTETLLPFYSLLGLFLDEKPLTASNFLQHKEKRKFRSSIISPFAANIGFTLYECEEGAQASHPDWPQDLQSHMLQIMVNEQIMPLPFTDKVAVSISDFEYHYYQYVHYCNFNKLCNNHQPMTTRLMKNCSWENYC</sequence>
<comment type="catalytic activity">
    <reaction evidence="13">
        <text>(2R)-2,3-bisphosphoglycerate + H2O = (2R)-2-phosphoglycerate + phosphate</text>
        <dbReference type="Rhea" id="RHEA:27381"/>
        <dbReference type="ChEBI" id="CHEBI:15377"/>
        <dbReference type="ChEBI" id="CHEBI:43474"/>
        <dbReference type="ChEBI" id="CHEBI:58248"/>
        <dbReference type="ChEBI" id="CHEBI:58289"/>
        <dbReference type="EC" id="3.1.3.80"/>
    </reaction>
    <physiologicalReaction direction="left-to-right" evidence="13">
        <dbReference type="Rhea" id="RHEA:27382"/>
    </physiologicalReaction>
</comment>
<dbReference type="Gene3D" id="3.40.50.1240">
    <property type="entry name" value="Phosphoglycerate mutase-like"/>
    <property type="match status" value="1"/>
</dbReference>
<evidence type="ECO:0000256" key="3">
    <source>
        <dbReference type="ARBA" id="ARBA00012976"/>
    </source>
</evidence>
<reference evidence="14" key="1">
    <citation type="submission" date="2020-06" db="EMBL/GenBank/DDBJ databases">
        <title>Draft genome of Bugula neritina, a colonial animal packing powerful symbionts and potential medicines.</title>
        <authorList>
            <person name="Rayko M."/>
        </authorList>
    </citation>
    <scope>NUCLEOTIDE SEQUENCE [LARGE SCALE GENOMIC DNA]</scope>
    <source>
        <strain evidence="14">Kwan_BN1</strain>
    </source>
</reference>
<accession>A0A7J7JIL1</accession>
<dbReference type="EC" id="3.1.3.80" evidence="3"/>
<dbReference type="GO" id="GO:0016020">
    <property type="term" value="C:membrane"/>
    <property type="evidence" value="ECO:0007669"/>
    <property type="project" value="UniProtKB-SubCell"/>
</dbReference>
<name>A0A7J7JIL1_BUGNE</name>
<dbReference type="GO" id="GO:0034417">
    <property type="term" value="F:bisphosphoglycerate 3-phosphatase activity"/>
    <property type="evidence" value="ECO:0007669"/>
    <property type="project" value="UniProtKB-EC"/>
</dbReference>
<evidence type="ECO:0000256" key="5">
    <source>
        <dbReference type="ARBA" id="ARBA00018097"/>
    </source>
</evidence>
<dbReference type="PANTHER" id="PTHR20963">
    <property type="entry name" value="MULTIPLE INOSITOL POLYPHOSPHATE PHOSPHATASE-RELATED"/>
    <property type="match status" value="1"/>
</dbReference>
<evidence type="ECO:0000256" key="2">
    <source>
        <dbReference type="ARBA" id="ARBA00008422"/>
    </source>
</evidence>
<dbReference type="Proteomes" id="UP000593567">
    <property type="component" value="Unassembled WGS sequence"/>
</dbReference>
<evidence type="ECO:0000256" key="6">
    <source>
        <dbReference type="ARBA" id="ARBA00022729"/>
    </source>
</evidence>
<dbReference type="EMBL" id="VXIV02002386">
    <property type="protein sequence ID" value="KAF6025945.1"/>
    <property type="molecule type" value="Genomic_DNA"/>
</dbReference>
<dbReference type="Pfam" id="PF00328">
    <property type="entry name" value="His_Phos_2"/>
    <property type="match status" value="1"/>
</dbReference>
<evidence type="ECO:0000256" key="4">
    <source>
        <dbReference type="ARBA" id="ARBA00013040"/>
    </source>
</evidence>
<keyword evidence="15" id="KW-1185">Reference proteome</keyword>